<dbReference type="AlphaFoldDB" id="A0AAV4QF35"/>
<name>A0AAV4QF35_CAEEX</name>
<dbReference type="EMBL" id="BPLR01006176">
    <property type="protein sequence ID" value="GIY07927.1"/>
    <property type="molecule type" value="Genomic_DNA"/>
</dbReference>
<dbReference type="Proteomes" id="UP001054945">
    <property type="component" value="Unassembled WGS sequence"/>
</dbReference>
<reference evidence="1 2" key="1">
    <citation type="submission" date="2021-06" db="EMBL/GenBank/DDBJ databases">
        <title>Caerostris extrusa draft genome.</title>
        <authorList>
            <person name="Kono N."/>
            <person name="Arakawa K."/>
        </authorList>
    </citation>
    <scope>NUCLEOTIDE SEQUENCE [LARGE SCALE GENOMIC DNA]</scope>
</reference>
<evidence type="ECO:0000313" key="1">
    <source>
        <dbReference type="EMBL" id="GIY07927.1"/>
    </source>
</evidence>
<proteinExistence type="predicted"/>
<protein>
    <submittedName>
        <fullName evidence="1">Uncharacterized protein</fullName>
    </submittedName>
</protein>
<organism evidence="1 2">
    <name type="scientific">Caerostris extrusa</name>
    <name type="common">Bark spider</name>
    <name type="synonym">Caerostris bankana</name>
    <dbReference type="NCBI Taxonomy" id="172846"/>
    <lineage>
        <taxon>Eukaryota</taxon>
        <taxon>Metazoa</taxon>
        <taxon>Ecdysozoa</taxon>
        <taxon>Arthropoda</taxon>
        <taxon>Chelicerata</taxon>
        <taxon>Arachnida</taxon>
        <taxon>Araneae</taxon>
        <taxon>Araneomorphae</taxon>
        <taxon>Entelegynae</taxon>
        <taxon>Araneoidea</taxon>
        <taxon>Araneidae</taxon>
        <taxon>Caerostris</taxon>
    </lineage>
</organism>
<evidence type="ECO:0000313" key="2">
    <source>
        <dbReference type="Proteomes" id="UP001054945"/>
    </source>
</evidence>
<gene>
    <name evidence="1" type="ORF">CEXT_293551</name>
</gene>
<sequence>MTSLLVRTRCLIAEKSNLPPSCSNVVSLNIKAKRKVKSGFHLFPKYELNLHLPPLHPTLLALSLSTSSAKPRRVRSPELSTNFNSIVVH</sequence>
<accession>A0AAV4QF35</accession>
<comment type="caution">
    <text evidence="1">The sequence shown here is derived from an EMBL/GenBank/DDBJ whole genome shotgun (WGS) entry which is preliminary data.</text>
</comment>
<keyword evidence="2" id="KW-1185">Reference proteome</keyword>